<comment type="catalytic activity">
    <reaction evidence="1">
        <text>1,6-anhydro-N-acetyl-beta-muramate + ATP + H2O = N-acetyl-D-muramate 6-phosphate + ADP + H(+)</text>
        <dbReference type="Rhea" id="RHEA:24952"/>
        <dbReference type="ChEBI" id="CHEBI:15377"/>
        <dbReference type="ChEBI" id="CHEBI:15378"/>
        <dbReference type="ChEBI" id="CHEBI:30616"/>
        <dbReference type="ChEBI" id="CHEBI:58690"/>
        <dbReference type="ChEBI" id="CHEBI:58722"/>
        <dbReference type="ChEBI" id="CHEBI:456216"/>
        <dbReference type="EC" id="2.7.1.170"/>
    </reaction>
</comment>
<dbReference type="PANTHER" id="PTHR30605">
    <property type="entry name" value="ANHYDRO-N-ACETYLMURAMIC ACID KINASE"/>
    <property type="match status" value="1"/>
</dbReference>
<evidence type="ECO:0000256" key="1">
    <source>
        <dbReference type="HAMAP-Rule" id="MF_01270"/>
    </source>
</evidence>
<dbReference type="HAMAP" id="MF_01270">
    <property type="entry name" value="AnhMurNAc_kinase"/>
    <property type="match status" value="1"/>
</dbReference>
<dbReference type="GO" id="GO:0009254">
    <property type="term" value="P:peptidoglycan turnover"/>
    <property type="evidence" value="ECO:0007669"/>
    <property type="project" value="UniProtKB-UniRule"/>
</dbReference>
<keyword evidence="1" id="KW-0808">Transferase</keyword>
<evidence type="ECO:0000313" key="2">
    <source>
        <dbReference type="EMBL" id="GLW54450.1"/>
    </source>
</evidence>
<dbReference type="EC" id="2.7.1.170" evidence="1"/>
<dbReference type="InterPro" id="IPR005338">
    <property type="entry name" value="Anhydro_N_Ac-Mur_kinase"/>
</dbReference>
<dbReference type="OrthoDB" id="9763949at2"/>
<keyword evidence="1" id="KW-0547">Nucleotide-binding</keyword>
<dbReference type="GO" id="GO:0097175">
    <property type="term" value="P:1,6-anhydro-N-acetyl-beta-muramic acid catabolic process"/>
    <property type="evidence" value="ECO:0007669"/>
    <property type="project" value="UniProtKB-UniRule"/>
</dbReference>
<accession>A0A9W6UPC7</accession>
<dbReference type="GO" id="GO:0005524">
    <property type="term" value="F:ATP binding"/>
    <property type="evidence" value="ECO:0007669"/>
    <property type="project" value="UniProtKB-UniRule"/>
</dbReference>
<keyword evidence="1" id="KW-0119">Carbohydrate metabolism</keyword>
<dbReference type="RefSeq" id="WP_033256546.1">
    <property type="nucleotide sequence ID" value="NZ_BSRX01000012.1"/>
</dbReference>
<dbReference type="InterPro" id="IPR043129">
    <property type="entry name" value="ATPase_NBD"/>
</dbReference>
<gene>
    <name evidence="1 2" type="primary">anmK</name>
    <name evidence="2" type="ORF">Kpho01_24610</name>
</gene>
<comment type="pathway">
    <text evidence="1">Cell wall biogenesis; peptidoglycan recycling.</text>
</comment>
<comment type="pathway">
    <text evidence="1">Amino-sugar metabolism; 1,6-anhydro-N-acetylmuramate degradation.</text>
</comment>
<dbReference type="GO" id="GO:0006040">
    <property type="term" value="P:amino sugar metabolic process"/>
    <property type="evidence" value="ECO:0007669"/>
    <property type="project" value="InterPro"/>
</dbReference>
<dbReference type="GO" id="GO:0016301">
    <property type="term" value="F:kinase activity"/>
    <property type="evidence" value="ECO:0007669"/>
    <property type="project" value="UniProtKB-KW"/>
</dbReference>
<dbReference type="AlphaFoldDB" id="A0A9W6UPC7"/>
<dbReference type="Pfam" id="PF03702">
    <property type="entry name" value="AnmK"/>
    <property type="match status" value="1"/>
</dbReference>
<comment type="function">
    <text evidence="1">Catalyzes the specific phosphorylation of 1,6-anhydro-N-acetylmuramic acid (anhMurNAc) with the simultaneous cleavage of the 1,6-anhydro ring, generating MurNAc-6-P. Is required for the utilization of anhMurNAc either imported from the medium or derived from its own cell wall murein, and thus plays a role in cell wall recycling.</text>
</comment>
<evidence type="ECO:0000313" key="3">
    <source>
        <dbReference type="Proteomes" id="UP001165143"/>
    </source>
</evidence>
<keyword evidence="1" id="KW-0067">ATP-binding</keyword>
<protein>
    <recommendedName>
        <fullName evidence="1">Anhydro-N-acetylmuramic acid kinase</fullName>
        <ecNumber evidence="1">2.7.1.170</ecNumber>
    </recommendedName>
    <alternativeName>
        <fullName evidence="1">AnhMurNAc kinase</fullName>
    </alternativeName>
</protein>
<dbReference type="PANTHER" id="PTHR30605:SF0">
    <property type="entry name" value="ANHYDRO-N-ACETYLMURAMIC ACID KINASE"/>
    <property type="match status" value="1"/>
</dbReference>
<sequence>MKVLGLMSGTSHDAIDTAVVDLVLDDGPARPDGPVLHGRLLHHGAVPYPRALRADLSAALPPHPVDLAAVCRLDTRIGQAFAAAAAGAATAVGGVDLVVSHGQTAYHWVEDGQVRGTLQLGRPAWIAEAAGAPVVADLRAADVAAGGQGAPLVALLDVLLLAGLPGPPGVRRGALNLGGIANLTVPRTARGTPAAYDTGPANALLDAAVLRATGRRYDRDGALAARGRVDARLLARLLAEPYYRRPAPKSTGKELFHAAYLERVLTEHRDAGGARPTIADLLATLTVLTARTVADEVRRHGLQEVLVSGGGCRNPVLTARLAAELASVALVPSERAGLPADAKEAVAFAVLGWHTVHGLPASVPSCTGARGARVLGTLTPGPGGLPHPPAVRRPPVAALFRPAGGGT</sequence>
<reference evidence="2" key="1">
    <citation type="submission" date="2023-02" db="EMBL/GenBank/DDBJ databases">
        <title>Kitasatospora phosalacinea NBRC 14362.</title>
        <authorList>
            <person name="Ichikawa N."/>
            <person name="Sato H."/>
            <person name="Tonouchi N."/>
        </authorList>
    </citation>
    <scope>NUCLEOTIDE SEQUENCE</scope>
    <source>
        <strain evidence="2">NBRC 14362</strain>
    </source>
</reference>
<dbReference type="Proteomes" id="UP001165143">
    <property type="component" value="Unassembled WGS sequence"/>
</dbReference>
<dbReference type="NCBIfam" id="NF007146">
    <property type="entry name" value="PRK09585.2-6"/>
    <property type="match status" value="1"/>
</dbReference>
<proteinExistence type="inferred from homology"/>
<organism evidence="2 3">
    <name type="scientific">Kitasatospora phosalacinea</name>
    <dbReference type="NCBI Taxonomy" id="2065"/>
    <lineage>
        <taxon>Bacteria</taxon>
        <taxon>Bacillati</taxon>
        <taxon>Actinomycetota</taxon>
        <taxon>Actinomycetes</taxon>
        <taxon>Kitasatosporales</taxon>
        <taxon>Streptomycetaceae</taxon>
        <taxon>Kitasatospora</taxon>
    </lineage>
</organism>
<comment type="caution">
    <text evidence="2">The sequence shown here is derived from an EMBL/GenBank/DDBJ whole genome shotgun (WGS) entry which is preliminary data.</text>
</comment>
<dbReference type="EMBL" id="BSRX01000012">
    <property type="protein sequence ID" value="GLW54450.1"/>
    <property type="molecule type" value="Genomic_DNA"/>
</dbReference>
<feature type="binding site" evidence="1">
    <location>
        <begin position="9"/>
        <end position="16"/>
    </location>
    <ligand>
        <name>ATP</name>
        <dbReference type="ChEBI" id="CHEBI:30616"/>
    </ligand>
</feature>
<name>A0A9W6UPC7_9ACTN</name>
<dbReference type="Gene3D" id="3.30.420.40">
    <property type="match status" value="2"/>
</dbReference>
<comment type="similarity">
    <text evidence="1">Belongs to the anhydro-N-acetylmuramic acid kinase family.</text>
</comment>
<dbReference type="SUPFAM" id="SSF53067">
    <property type="entry name" value="Actin-like ATPase domain"/>
    <property type="match status" value="1"/>
</dbReference>
<keyword evidence="1 2" id="KW-0418">Kinase</keyword>
<dbReference type="GO" id="GO:0016773">
    <property type="term" value="F:phosphotransferase activity, alcohol group as acceptor"/>
    <property type="evidence" value="ECO:0007669"/>
    <property type="project" value="UniProtKB-UniRule"/>
</dbReference>